<keyword evidence="4 6" id="KW-0472">Membrane</keyword>
<dbReference type="InterPro" id="IPR013525">
    <property type="entry name" value="ABC2_TM"/>
</dbReference>
<proteinExistence type="inferred from homology"/>
<evidence type="ECO:0000256" key="2">
    <source>
        <dbReference type="ARBA" id="ARBA00022692"/>
    </source>
</evidence>
<keyword evidence="6" id="KW-0813">Transport</keyword>
<keyword evidence="6" id="KW-1003">Cell membrane</keyword>
<comment type="subcellular location">
    <subcellularLocation>
        <location evidence="6">Cell membrane</location>
        <topology evidence="6">Multi-pass membrane protein</topology>
    </subcellularLocation>
    <subcellularLocation>
        <location evidence="1">Membrane</location>
        <topology evidence="1">Multi-pass membrane protein</topology>
    </subcellularLocation>
</comment>
<protein>
    <recommendedName>
        <fullName evidence="6">Transport permease protein</fullName>
    </recommendedName>
</protein>
<feature type="domain" description="ABC transmembrane type-2" evidence="7">
    <location>
        <begin position="56"/>
        <end position="290"/>
    </location>
</feature>
<sequence length="293" mass="31510">MTERILSTALDADAAARVTSLRAPMTHDEMAAAVARRGSLFTLETWLVQAKAYVGSILGVGLLSPLLYLMAMGVGLGVVVDRASGGGLGVPYLHFVAPALLLSTAMQAATEENTFTIMGGFKWRETYYAPQVTPITPEQIAGGHVLGVTLRYLVTCIIYWVVLAVFGAIPHVVTGLLLIPIGVLCASSVGLPIMAWSSTITQDKGQFALLGRFVIMPMMLFAGTYFPLETLPIYLQPIGWVSPLWHAVVLGRAVTIGTPVPAGMVVVHVGYMVALCLVGWFLARRHYRRRLVG</sequence>
<dbReference type="PANTHER" id="PTHR43229:SF2">
    <property type="entry name" value="NODULATION PROTEIN J"/>
    <property type="match status" value="1"/>
</dbReference>
<evidence type="ECO:0000259" key="7">
    <source>
        <dbReference type="PROSITE" id="PS51012"/>
    </source>
</evidence>
<dbReference type="OrthoDB" id="9778589at2"/>
<feature type="transmembrane region" description="Helical" evidence="6">
    <location>
        <begin position="262"/>
        <end position="283"/>
    </location>
</feature>
<dbReference type="InterPro" id="IPR000412">
    <property type="entry name" value="ABC_2_transport"/>
</dbReference>
<dbReference type="PANTHER" id="PTHR43229">
    <property type="entry name" value="NODULATION PROTEIN J"/>
    <property type="match status" value="1"/>
</dbReference>
<keyword evidence="5" id="KW-0046">Antibiotic resistance</keyword>
<evidence type="ECO:0000256" key="5">
    <source>
        <dbReference type="ARBA" id="ARBA00023251"/>
    </source>
</evidence>
<dbReference type="GO" id="GO:0140359">
    <property type="term" value="F:ABC-type transporter activity"/>
    <property type="evidence" value="ECO:0007669"/>
    <property type="project" value="InterPro"/>
</dbReference>
<organism evidence="8 9">
    <name type="scientific">Tessaracoccus antarcticus</name>
    <dbReference type="NCBI Taxonomy" id="2479848"/>
    <lineage>
        <taxon>Bacteria</taxon>
        <taxon>Bacillati</taxon>
        <taxon>Actinomycetota</taxon>
        <taxon>Actinomycetes</taxon>
        <taxon>Propionibacteriales</taxon>
        <taxon>Propionibacteriaceae</taxon>
        <taxon>Tessaracoccus</taxon>
    </lineage>
</organism>
<evidence type="ECO:0000256" key="1">
    <source>
        <dbReference type="ARBA" id="ARBA00004141"/>
    </source>
</evidence>
<gene>
    <name evidence="8" type="ORF">EAX62_01760</name>
</gene>
<accession>A0A3M0GAT1</accession>
<dbReference type="GO" id="GO:0046677">
    <property type="term" value="P:response to antibiotic"/>
    <property type="evidence" value="ECO:0007669"/>
    <property type="project" value="UniProtKB-KW"/>
</dbReference>
<reference evidence="8 9" key="1">
    <citation type="submission" date="2018-10" db="EMBL/GenBank/DDBJ databases">
        <title>Tessaracoccus antarcticuss sp. nov., isolated from sediment.</title>
        <authorList>
            <person name="Zhou L.Y."/>
            <person name="Du Z.J."/>
        </authorList>
    </citation>
    <scope>NUCLEOTIDE SEQUENCE [LARGE SCALE GENOMIC DNA]</scope>
    <source>
        <strain evidence="8 9">JDX10</strain>
    </source>
</reference>
<comment type="similarity">
    <text evidence="6">Belongs to the ABC-2 integral membrane protein family.</text>
</comment>
<dbReference type="RefSeq" id="WP_121899955.1">
    <property type="nucleotide sequence ID" value="NZ_REFW01000001.1"/>
</dbReference>
<dbReference type="PRINTS" id="PR00164">
    <property type="entry name" value="ABC2TRNSPORT"/>
</dbReference>
<keyword evidence="2 6" id="KW-0812">Transmembrane</keyword>
<dbReference type="AlphaFoldDB" id="A0A3M0GAT1"/>
<dbReference type="GO" id="GO:0043190">
    <property type="term" value="C:ATP-binding cassette (ABC) transporter complex"/>
    <property type="evidence" value="ECO:0007669"/>
    <property type="project" value="InterPro"/>
</dbReference>
<evidence type="ECO:0000313" key="9">
    <source>
        <dbReference type="Proteomes" id="UP000275256"/>
    </source>
</evidence>
<evidence type="ECO:0000256" key="4">
    <source>
        <dbReference type="ARBA" id="ARBA00023136"/>
    </source>
</evidence>
<dbReference type="InterPro" id="IPR051784">
    <property type="entry name" value="Nod_factor_ABC_transporter"/>
</dbReference>
<feature type="transmembrane region" description="Helical" evidence="6">
    <location>
        <begin position="207"/>
        <end position="228"/>
    </location>
</feature>
<feature type="transmembrane region" description="Helical" evidence="6">
    <location>
        <begin position="150"/>
        <end position="169"/>
    </location>
</feature>
<dbReference type="Pfam" id="PF01061">
    <property type="entry name" value="ABC2_membrane"/>
    <property type="match status" value="1"/>
</dbReference>
<dbReference type="EMBL" id="REFW01000001">
    <property type="protein sequence ID" value="RMB61407.1"/>
    <property type="molecule type" value="Genomic_DNA"/>
</dbReference>
<evidence type="ECO:0000256" key="6">
    <source>
        <dbReference type="RuleBase" id="RU361157"/>
    </source>
</evidence>
<evidence type="ECO:0000313" key="8">
    <source>
        <dbReference type="EMBL" id="RMB61407.1"/>
    </source>
</evidence>
<feature type="transmembrane region" description="Helical" evidence="6">
    <location>
        <begin position="57"/>
        <end position="80"/>
    </location>
</feature>
<keyword evidence="9" id="KW-1185">Reference proteome</keyword>
<feature type="transmembrane region" description="Helical" evidence="6">
    <location>
        <begin position="175"/>
        <end position="195"/>
    </location>
</feature>
<feature type="transmembrane region" description="Helical" evidence="6">
    <location>
        <begin position="92"/>
        <end position="109"/>
    </location>
</feature>
<dbReference type="PROSITE" id="PS51012">
    <property type="entry name" value="ABC_TM2"/>
    <property type="match status" value="1"/>
</dbReference>
<name>A0A3M0GAT1_9ACTN</name>
<evidence type="ECO:0000256" key="3">
    <source>
        <dbReference type="ARBA" id="ARBA00022989"/>
    </source>
</evidence>
<dbReference type="Proteomes" id="UP000275256">
    <property type="component" value="Unassembled WGS sequence"/>
</dbReference>
<keyword evidence="3 6" id="KW-1133">Transmembrane helix</keyword>
<dbReference type="InterPro" id="IPR047817">
    <property type="entry name" value="ABC2_TM_bact-type"/>
</dbReference>
<comment type="caution">
    <text evidence="8">The sequence shown here is derived from an EMBL/GenBank/DDBJ whole genome shotgun (WGS) entry which is preliminary data.</text>
</comment>